<protein>
    <recommendedName>
        <fullName evidence="4">Glycerophosphoryl diester phosphodiesterase membrane domain-containing protein</fullName>
    </recommendedName>
</protein>
<keyword evidence="1" id="KW-0812">Transmembrane</keyword>
<organism evidence="2 3">
    <name type="scientific">Candidatus Iainarchaeum sp</name>
    <dbReference type="NCBI Taxonomy" id="3101447"/>
    <lineage>
        <taxon>Archaea</taxon>
        <taxon>Candidatus Iainarchaeota</taxon>
        <taxon>Candidatus Iainarchaeia</taxon>
        <taxon>Candidatus Iainarchaeales</taxon>
        <taxon>Candidatus Iainarchaeaceae</taxon>
        <taxon>Candidatus Iainarchaeum</taxon>
    </lineage>
</organism>
<dbReference type="Proteomes" id="UP000677687">
    <property type="component" value="Unassembled WGS sequence"/>
</dbReference>
<dbReference type="EMBL" id="JAGVWD010000047">
    <property type="protein sequence ID" value="MBS3057611.1"/>
    <property type="molecule type" value="Genomic_DNA"/>
</dbReference>
<feature type="transmembrane region" description="Helical" evidence="1">
    <location>
        <begin position="22"/>
        <end position="50"/>
    </location>
</feature>
<gene>
    <name evidence="2" type="ORF">J4415_03195</name>
</gene>
<feature type="transmembrane region" description="Helical" evidence="1">
    <location>
        <begin position="192"/>
        <end position="225"/>
    </location>
</feature>
<keyword evidence="1" id="KW-0472">Membrane</keyword>
<feature type="transmembrane region" description="Helical" evidence="1">
    <location>
        <begin position="139"/>
        <end position="172"/>
    </location>
</feature>
<dbReference type="AlphaFoldDB" id="A0A8T4KTB9"/>
<keyword evidence="1" id="KW-1133">Transmembrane helix</keyword>
<evidence type="ECO:0000313" key="3">
    <source>
        <dbReference type="Proteomes" id="UP000677687"/>
    </source>
</evidence>
<evidence type="ECO:0000256" key="1">
    <source>
        <dbReference type="SAM" id="Phobius"/>
    </source>
</evidence>
<reference evidence="2" key="2">
    <citation type="submission" date="2021-05" db="EMBL/GenBank/DDBJ databases">
        <title>Protein family content uncovers lineage relationships and bacterial pathway maintenance mechanisms in DPANN archaea.</title>
        <authorList>
            <person name="Castelle C.J."/>
            <person name="Meheust R."/>
            <person name="Jaffe A.L."/>
            <person name="Seitz K."/>
            <person name="Gong X."/>
            <person name="Baker B.J."/>
            <person name="Banfield J.F."/>
        </authorList>
    </citation>
    <scope>NUCLEOTIDE SEQUENCE</scope>
    <source>
        <strain evidence="2">RIFCSPHIGHO2_01_FULL_AR10_44_11</strain>
    </source>
</reference>
<feature type="transmembrane region" description="Helical" evidence="1">
    <location>
        <begin position="246"/>
        <end position="267"/>
    </location>
</feature>
<reference evidence="2" key="1">
    <citation type="submission" date="2021-03" db="EMBL/GenBank/DDBJ databases">
        <authorList>
            <person name="Jaffe A."/>
        </authorList>
    </citation>
    <scope>NUCLEOTIDE SEQUENCE</scope>
    <source>
        <strain evidence="2">RIFCSPHIGHO2_01_FULL_AR10_44_11</strain>
    </source>
</reference>
<evidence type="ECO:0008006" key="4">
    <source>
        <dbReference type="Google" id="ProtNLM"/>
    </source>
</evidence>
<feature type="transmembrane region" description="Helical" evidence="1">
    <location>
        <begin position="87"/>
        <end position="118"/>
    </location>
</feature>
<accession>A0A8T4KTB9</accession>
<name>A0A8T4KTB9_9ARCH</name>
<proteinExistence type="predicted"/>
<feature type="transmembrane region" description="Helical" evidence="1">
    <location>
        <begin position="279"/>
        <end position="301"/>
    </location>
</feature>
<sequence>MGWAVDSAIEVFKKSFDYKNIWFSYFLLLIISLIVAGIILIVVVGIPAVIIFSKYLVLYSQYASATGSPELAALGTIAALLQALPQIMIALVAIAIAYFIVYSLWDAFLSGLQLNIALDYLKKGKFSIGSASTKTKPRFITLFALSIIFSILVFILALVLFLPLLSSVLGVINQLSAGAVSGLPAPQDTALWVNIVLQTAFAIFVFGIVMFLAAPFLAMIAPVALFEKRGIGASIRRIIELGKKGYLSTLGYVILIGLVMLVVSWVLGLVQVALMPIPFAGLVITAVLSIWSMAYISLALAKLYQVKASMR</sequence>
<evidence type="ECO:0000313" key="2">
    <source>
        <dbReference type="EMBL" id="MBS3057611.1"/>
    </source>
</evidence>
<comment type="caution">
    <text evidence="2">The sequence shown here is derived from an EMBL/GenBank/DDBJ whole genome shotgun (WGS) entry which is preliminary data.</text>
</comment>